<dbReference type="InterPro" id="IPR053167">
    <property type="entry name" value="Spore_coat_component"/>
</dbReference>
<dbReference type="Proteomes" id="UP000494214">
    <property type="component" value="Unassembled WGS sequence"/>
</dbReference>
<evidence type="ECO:0000313" key="4">
    <source>
        <dbReference type="Proteomes" id="UP000494214"/>
    </source>
</evidence>
<dbReference type="SMART" id="SM00972">
    <property type="entry name" value="SCPU"/>
    <property type="match status" value="1"/>
</dbReference>
<dbReference type="Pfam" id="PF05229">
    <property type="entry name" value="SCPU"/>
    <property type="match status" value="1"/>
</dbReference>
<organism evidence="3 4">
    <name type="scientific">Achromobacter animicus</name>
    <dbReference type="NCBI Taxonomy" id="1389935"/>
    <lineage>
        <taxon>Bacteria</taxon>
        <taxon>Pseudomonadati</taxon>
        <taxon>Pseudomonadota</taxon>
        <taxon>Betaproteobacteria</taxon>
        <taxon>Burkholderiales</taxon>
        <taxon>Alcaligenaceae</taxon>
        <taxon>Achromobacter</taxon>
    </lineage>
</organism>
<name>A0A6S7A203_9BURK</name>
<keyword evidence="1" id="KW-0732">Signal</keyword>
<reference evidence="3 4" key="1">
    <citation type="submission" date="2020-04" db="EMBL/GenBank/DDBJ databases">
        <authorList>
            <person name="De Canck E."/>
        </authorList>
    </citation>
    <scope>NUCLEOTIDE SEQUENCE [LARGE SCALE GENOMIC DNA]</scope>
    <source>
        <strain evidence="3 4">LMG 26690</strain>
    </source>
</reference>
<dbReference type="AlphaFoldDB" id="A0A6S7A203"/>
<feature type="signal peptide" evidence="1">
    <location>
        <begin position="1"/>
        <end position="36"/>
    </location>
</feature>
<evidence type="ECO:0000313" key="3">
    <source>
        <dbReference type="EMBL" id="CAB3706410.1"/>
    </source>
</evidence>
<accession>A0A6S7A203</accession>
<evidence type="ECO:0000256" key="1">
    <source>
        <dbReference type="SAM" id="SignalP"/>
    </source>
</evidence>
<gene>
    <name evidence="3" type="ORF">LMG26690_02931</name>
</gene>
<feature type="chain" id="PRO_5028871634" description="Spore coat protein U/FanG domain-containing protein" evidence="1">
    <location>
        <begin position="37"/>
        <end position="178"/>
    </location>
</feature>
<dbReference type="InterPro" id="IPR007893">
    <property type="entry name" value="Spore_coat_U/FanG"/>
</dbReference>
<dbReference type="PANTHER" id="PTHR37089">
    <property type="entry name" value="PROTEIN U-RELATED"/>
    <property type="match status" value="1"/>
</dbReference>
<feature type="domain" description="Spore coat protein U/FanG" evidence="2">
    <location>
        <begin position="39"/>
        <end position="175"/>
    </location>
</feature>
<protein>
    <recommendedName>
        <fullName evidence="2">Spore coat protein U/FanG domain-containing protein</fullName>
    </recommendedName>
</protein>
<evidence type="ECO:0000259" key="2">
    <source>
        <dbReference type="Pfam" id="PF05229"/>
    </source>
</evidence>
<keyword evidence="4" id="KW-1185">Reference proteome</keyword>
<proteinExistence type="predicted"/>
<dbReference type="EMBL" id="CADIJM010000005">
    <property type="protein sequence ID" value="CAB3706410.1"/>
    <property type="molecule type" value="Genomic_DNA"/>
</dbReference>
<sequence>MVQPYTVEAYLMKRPTLRAATLCLFIGGAAPGIALAQTATANFNVTLTITANCVISATDLSFGSQGVLNTAVTGNTNLSVTCSNTTPYTVGLNAGTGTGSTEAQRFLSGTGANTATVAYQLYKPGSTTVVWGDADVAARVGGTGTGAAQPIQVNGVVPAQTTPAPGTYSSTVTATVYF</sequence>
<dbReference type="PANTHER" id="PTHR37089:SF4">
    <property type="entry name" value="EXPORTED PROTEIN"/>
    <property type="match status" value="1"/>
</dbReference>